<comment type="caution">
    <text evidence="3">The sequence shown here is derived from an EMBL/GenBank/DDBJ whole genome shotgun (WGS) entry which is preliminary data.</text>
</comment>
<dbReference type="InterPro" id="IPR034505">
    <property type="entry name" value="Coproporphyrinogen-III_oxidase"/>
</dbReference>
<dbReference type="PANTHER" id="PTHR13932:SF5">
    <property type="entry name" value="RADICAL S-ADENOSYL METHIONINE DOMAIN-CONTAINING PROTEIN 1, MITOCHONDRIAL"/>
    <property type="match status" value="1"/>
</dbReference>
<dbReference type="SFLD" id="SFLDG01065">
    <property type="entry name" value="anaerobic_coproporphyrinogen-I"/>
    <property type="match status" value="1"/>
</dbReference>
<evidence type="ECO:0000313" key="4">
    <source>
        <dbReference type="Proteomes" id="UP000288351"/>
    </source>
</evidence>
<evidence type="ECO:0000313" key="3">
    <source>
        <dbReference type="EMBL" id="GCB87674.1"/>
    </source>
</evidence>
<evidence type="ECO:0000259" key="2">
    <source>
        <dbReference type="PROSITE" id="PS51918"/>
    </source>
</evidence>
<organism evidence="3 4">
    <name type="scientific">Streptomyces noursei</name>
    <name type="common">Streptomyces albulus</name>
    <dbReference type="NCBI Taxonomy" id="1971"/>
    <lineage>
        <taxon>Bacteria</taxon>
        <taxon>Bacillati</taxon>
        <taxon>Actinomycetota</taxon>
        <taxon>Actinomycetes</taxon>
        <taxon>Kitasatosporales</taxon>
        <taxon>Streptomycetaceae</taxon>
        <taxon>Streptomyces</taxon>
    </lineage>
</organism>
<dbReference type="InterPro" id="IPR058240">
    <property type="entry name" value="rSAM_sf"/>
</dbReference>
<dbReference type="EMBL" id="BHXC01000002">
    <property type="protein sequence ID" value="GCB87674.1"/>
    <property type="molecule type" value="Genomic_DNA"/>
</dbReference>
<dbReference type="Gene3D" id="3.80.30.20">
    <property type="entry name" value="tm_1862 like domain"/>
    <property type="match status" value="1"/>
</dbReference>
<reference evidence="3 4" key="1">
    <citation type="journal article" date="2019" name="Microbiol. Resour. Announc.">
        <title>Draft Genome Sequence of the Most Traditional epsilon-Poly-l-Lysine Producer, Streptomyces albulus NBRC14147.</title>
        <authorList>
            <person name="Yamanaka K."/>
            <person name="Hamano Y."/>
        </authorList>
    </citation>
    <scope>NUCLEOTIDE SEQUENCE [LARGE SCALE GENOMIC DNA]</scope>
    <source>
        <strain evidence="3 4">NBRC 14147</strain>
    </source>
</reference>
<name>A0A401QQM2_STRNR</name>
<evidence type="ECO:0000256" key="1">
    <source>
        <dbReference type="ARBA" id="ARBA00017228"/>
    </source>
</evidence>
<dbReference type="RefSeq" id="WP_016579010.1">
    <property type="nucleotide sequence ID" value="NZ_BHXC01000002.1"/>
</dbReference>
<dbReference type="GO" id="GO:0006779">
    <property type="term" value="P:porphyrin-containing compound biosynthetic process"/>
    <property type="evidence" value="ECO:0007669"/>
    <property type="project" value="TreeGrafter"/>
</dbReference>
<accession>A0A401QQM2</accession>
<dbReference type="InterPro" id="IPR023404">
    <property type="entry name" value="rSAM_horseshoe"/>
</dbReference>
<dbReference type="PANTHER" id="PTHR13932">
    <property type="entry name" value="COPROPORPHYRINIGEN III OXIDASE"/>
    <property type="match status" value="1"/>
</dbReference>
<dbReference type="NCBIfam" id="NF006067">
    <property type="entry name" value="PRK08208.1"/>
    <property type="match status" value="1"/>
</dbReference>
<proteinExistence type="predicted"/>
<sequence length="460" mass="51425">MATSLPLQISPSVPEEPTTPYKQYVYAYPHQKAYRLGQDRPLLSDLWAGERLDALSLYVHVPFCEMRCGFCNLFTRTGAPQDVTRGFLDTLERQAGATRVALDANGTPRFTLAAFGGGTPTYLTADELVRLCDICENVMGADLKAVPWSVETSPATATADRIAVLAERGATRLSIGVQSFIDEEARAAARPQKRTEVEAALARLKEAAFPILNIDLIYGIDGQTEQSFRVSLDAALSWEPEEIYLYPLYVRPLTGLMARHDKSGELWDEQRLRLYRYGRDHLLAAGYRQTSMRVFSRIGTAAVDGADDSNINEYNQQAGMVGLGVGARSFTTDLHYTTDYAVAVPEVRRIIDDYIATPTEQFHRAQWSFRMDDDERRRMFVLGMLLESDGLRVERYRAQFGTVPQDDFGPQLALLAERGWLDDDGGVLRLTPEGTAWADAIGPLFFSSRVNEAMASYRDR</sequence>
<dbReference type="GO" id="GO:0003824">
    <property type="term" value="F:catalytic activity"/>
    <property type="evidence" value="ECO:0007669"/>
    <property type="project" value="InterPro"/>
</dbReference>
<dbReference type="InterPro" id="IPR007197">
    <property type="entry name" value="rSAM"/>
</dbReference>
<dbReference type="SFLD" id="SFLDS00029">
    <property type="entry name" value="Radical_SAM"/>
    <property type="match status" value="1"/>
</dbReference>
<protein>
    <recommendedName>
        <fullName evidence="1">Heme chaperone HemW</fullName>
    </recommendedName>
</protein>
<dbReference type="CDD" id="cd01335">
    <property type="entry name" value="Radical_SAM"/>
    <property type="match status" value="1"/>
</dbReference>
<dbReference type="PROSITE" id="PS51918">
    <property type="entry name" value="RADICAL_SAM"/>
    <property type="match status" value="1"/>
</dbReference>
<dbReference type="GO" id="GO:0005737">
    <property type="term" value="C:cytoplasm"/>
    <property type="evidence" value="ECO:0007669"/>
    <property type="project" value="TreeGrafter"/>
</dbReference>
<dbReference type="GO" id="GO:0051539">
    <property type="term" value="F:4 iron, 4 sulfur cluster binding"/>
    <property type="evidence" value="ECO:0007669"/>
    <property type="project" value="TreeGrafter"/>
</dbReference>
<feature type="domain" description="Radical SAM core" evidence="2">
    <location>
        <begin position="49"/>
        <end position="288"/>
    </location>
</feature>
<dbReference type="SMART" id="SM00729">
    <property type="entry name" value="Elp3"/>
    <property type="match status" value="1"/>
</dbReference>
<gene>
    <name evidence="3" type="ORF">SALB_00343</name>
</gene>
<dbReference type="InterPro" id="IPR006638">
    <property type="entry name" value="Elp3/MiaA/NifB-like_rSAM"/>
</dbReference>
<dbReference type="Pfam" id="PF04055">
    <property type="entry name" value="Radical_SAM"/>
    <property type="match status" value="1"/>
</dbReference>
<dbReference type="AlphaFoldDB" id="A0A401QQM2"/>
<dbReference type="Proteomes" id="UP000288351">
    <property type="component" value="Unassembled WGS sequence"/>
</dbReference>
<dbReference type="InterPro" id="IPR010723">
    <property type="entry name" value="HemN_C"/>
</dbReference>
<dbReference type="SUPFAM" id="SSF102114">
    <property type="entry name" value="Radical SAM enzymes"/>
    <property type="match status" value="1"/>
</dbReference>
<dbReference type="Pfam" id="PF06969">
    <property type="entry name" value="HemN_C"/>
    <property type="match status" value="1"/>
</dbReference>